<dbReference type="EMBL" id="BPLR01009730">
    <property type="protein sequence ID" value="GIY34132.1"/>
    <property type="molecule type" value="Genomic_DNA"/>
</dbReference>
<gene>
    <name evidence="1" type="ORF">CEXT_776911</name>
</gene>
<name>A0AAV4SKU8_CAEEX</name>
<organism evidence="1 2">
    <name type="scientific">Caerostris extrusa</name>
    <name type="common">Bark spider</name>
    <name type="synonym">Caerostris bankana</name>
    <dbReference type="NCBI Taxonomy" id="172846"/>
    <lineage>
        <taxon>Eukaryota</taxon>
        <taxon>Metazoa</taxon>
        <taxon>Ecdysozoa</taxon>
        <taxon>Arthropoda</taxon>
        <taxon>Chelicerata</taxon>
        <taxon>Arachnida</taxon>
        <taxon>Araneae</taxon>
        <taxon>Araneomorphae</taxon>
        <taxon>Entelegynae</taxon>
        <taxon>Araneoidea</taxon>
        <taxon>Araneidae</taxon>
        <taxon>Caerostris</taxon>
    </lineage>
</organism>
<keyword evidence="2" id="KW-1185">Reference proteome</keyword>
<evidence type="ECO:0000313" key="1">
    <source>
        <dbReference type="EMBL" id="GIY34132.1"/>
    </source>
</evidence>
<evidence type="ECO:0000313" key="2">
    <source>
        <dbReference type="Proteomes" id="UP001054945"/>
    </source>
</evidence>
<dbReference type="AlphaFoldDB" id="A0AAV4SKU8"/>
<dbReference type="Proteomes" id="UP001054945">
    <property type="component" value="Unassembled WGS sequence"/>
</dbReference>
<protein>
    <submittedName>
        <fullName evidence="1">Uncharacterized protein</fullName>
    </submittedName>
</protein>
<proteinExistence type="predicted"/>
<accession>A0AAV4SKU8</accession>
<comment type="caution">
    <text evidence="1">The sequence shown here is derived from an EMBL/GenBank/DDBJ whole genome shotgun (WGS) entry which is preliminary data.</text>
</comment>
<feature type="non-terminal residue" evidence="1">
    <location>
        <position position="1"/>
    </location>
</feature>
<reference evidence="1 2" key="1">
    <citation type="submission" date="2021-06" db="EMBL/GenBank/DDBJ databases">
        <title>Caerostris extrusa draft genome.</title>
        <authorList>
            <person name="Kono N."/>
            <person name="Arakawa K."/>
        </authorList>
    </citation>
    <scope>NUCLEOTIDE SEQUENCE [LARGE SCALE GENOMIC DNA]</scope>
</reference>
<sequence length="88" mass="10140">QTISEQLIWSNPYRVIGRNDKHFYDFEKRHRVRAVIGAREVHPGRRSPLEMIDWPRAHLLGDGELTEVLHAALSQAGARHQLCFAIEA</sequence>